<gene>
    <name evidence="2" type="ORF">FNJ47_49280</name>
</gene>
<evidence type="ECO:0000313" key="2">
    <source>
        <dbReference type="EMBL" id="NEV03261.1"/>
    </source>
</evidence>
<dbReference type="Proteomes" id="UP000468531">
    <property type="component" value="Unassembled WGS sequence"/>
</dbReference>
<accession>A0A6P1C0U4</accession>
<proteinExistence type="predicted"/>
<evidence type="ECO:0000259" key="1">
    <source>
        <dbReference type="Pfam" id="PF00496"/>
    </source>
</evidence>
<dbReference type="Pfam" id="PF00496">
    <property type="entry name" value="SBP_bac_5"/>
    <property type="match status" value="1"/>
</dbReference>
<dbReference type="AlphaFoldDB" id="A0A6P1C0U4"/>
<dbReference type="SUPFAM" id="SSF53850">
    <property type="entry name" value="Periplasmic binding protein-like II"/>
    <property type="match status" value="1"/>
</dbReference>
<dbReference type="Gene3D" id="3.10.105.10">
    <property type="entry name" value="Dipeptide-binding Protein, Domain 3"/>
    <property type="match status" value="1"/>
</dbReference>
<organism evidence="2 3">
    <name type="scientific">Bradyrhizobium uaiense</name>
    <dbReference type="NCBI Taxonomy" id="2594946"/>
    <lineage>
        <taxon>Bacteria</taxon>
        <taxon>Pseudomonadati</taxon>
        <taxon>Pseudomonadota</taxon>
        <taxon>Alphaproteobacteria</taxon>
        <taxon>Hyphomicrobiales</taxon>
        <taxon>Nitrobacteraceae</taxon>
        <taxon>Bradyrhizobium</taxon>
    </lineage>
</organism>
<comment type="caution">
    <text evidence="2">The sequence shown here is derived from an EMBL/GenBank/DDBJ whole genome shotgun (WGS) entry which is preliminary data.</text>
</comment>
<feature type="non-terminal residue" evidence="2">
    <location>
        <position position="1"/>
    </location>
</feature>
<dbReference type="InterPro" id="IPR000914">
    <property type="entry name" value="SBP_5_dom"/>
</dbReference>
<reference evidence="2 3" key="1">
    <citation type="journal article" date="2020" name="Arch. Microbiol.">
        <title>Bradyrhizobium uaiense sp. nov., a new highly efficient cowpea symbiont.</title>
        <authorList>
            <person name="Cabral Michel D."/>
            <person name="Azarias Guimaraes A."/>
            <person name="Martins da Costa E."/>
            <person name="Soares de Carvalho T."/>
            <person name="Balsanelli E."/>
            <person name="Willems A."/>
            <person name="Maltempi de Souza E."/>
            <person name="de Souza Moreira F.M."/>
        </authorList>
    </citation>
    <scope>NUCLEOTIDE SEQUENCE [LARGE SCALE GENOMIC DNA]</scope>
    <source>
        <strain evidence="2 3">UFLA 03-164</strain>
    </source>
</reference>
<protein>
    <submittedName>
        <fullName evidence="2">ABC transporter substrate-binding protein</fullName>
    </submittedName>
</protein>
<evidence type="ECO:0000313" key="3">
    <source>
        <dbReference type="Proteomes" id="UP000468531"/>
    </source>
</evidence>
<feature type="non-terminal residue" evidence="2">
    <location>
        <position position="79"/>
    </location>
</feature>
<keyword evidence="3" id="KW-1185">Reference proteome</keyword>
<name>A0A6P1C0U4_9BRAD</name>
<feature type="domain" description="Solute-binding protein family 5" evidence="1">
    <location>
        <begin position="1"/>
        <end position="68"/>
    </location>
</feature>
<sequence>RLRKALNLAIDRDAVVGLMNGLAKPAKGQVDPSSPWFGNPTFQIKYDKPAAQKLMQEAGFGPNKKLTVKIQTSASGSGQ</sequence>
<dbReference type="EMBL" id="VKHP01001080">
    <property type="protein sequence ID" value="NEV03261.1"/>
    <property type="molecule type" value="Genomic_DNA"/>
</dbReference>
<dbReference type="RefSeq" id="WP_236000649.1">
    <property type="nucleotide sequence ID" value="NZ_VKHP01001080.1"/>
</dbReference>